<accession>A0ABP4MXZ4</accession>
<evidence type="ECO:0000313" key="2">
    <source>
        <dbReference type="Proteomes" id="UP001500363"/>
    </source>
</evidence>
<dbReference type="PANTHER" id="PTHR43857:SF1">
    <property type="entry name" value="YJGH FAMILY PROTEIN"/>
    <property type="match status" value="1"/>
</dbReference>
<proteinExistence type="predicted"/>
<dbReference type="InterPro" id="IPR035959">
    <property type="entry name" value="RutC-like_sf"/>
</dbReference>
<comment type="caution">
    <text evidence="1">The sequence shown here is derived from an EMBL/GenBank/DDBJ whole genome shotgun (WGS) entry which is preliminary data.</text>
</comment>
<sequence length="141" mass="15420">MTVRVENHGVPWEHDYGYVQAVQRGDTIYVSGQLAHDGADLVAPAPVDENGAVTDFSAMGDQLRRTYANAEELLRRFGASLDDVVEEVVYVLDVDAAMAVAGEVRKAAYRRDDPQVASTILGVTRLAFPQQLVEVKFVAKV</sequence>
<name>A0ABP4MXZ4_9ACTN</name>
<dbReference type="SUPFAM" id="SSF55298">
    <property type="entry name" value="YjgF-like"/>
    <property type="match status" value="1"/>
</dbReference>
<dbReference type="RefSeq" id="WP_344181211.1">
    <property type="nucleotide sequence ID" value="NZ_BAAANC010000003.1"/>
</dbReference>
<dbReference type="EMBL" id="BAAANC010000003">
    <property type="protein sequence ID" value="GAA1552158.1"/>
    <property type="molecule type" value="Genomic_DNA"/>
</dbReference>
<dbReference type="Gene3D" id="3.30.1330.40">
    <property type="entry name" value="RutC-like"/>
    <property type="match status" value="1"/>
</dbReference>
<gene>
    <name evidence="1" type="ORF">GCM10009741_65790</name>
</gene>
<protein>
    <submittedName>
        <fullName evidence="1">RidA family protein</fullName>
    </submittedName>
</protein>
<dbReference type="Pfam" id="PF01042">
    <property type="entry name" value="Ribonuc_L-PSP"/>
    <property type="match status" value="1"/>
</dbReference>
<keyword evidence="2" id="KW-1185">Reference proteome</keyword>
<dbReference type="InterPro" id="IPR006175">
    <property type="entry name" value="YjgF/YER057c/UK114"/>
</dbReference>
<organism evidence="1 2">
    <name type="scientific">Kribbella lupini</name>
    <dbReference type="NCBI Taxonomy" id="291602"/>
    <lineage>
        <taxon>Bacteria</taxon>
        <taxon>Bacillati</taxon>
        <taxon>Actinomycetota</taxon>
        <taxon>Actinomycetes</taxon>
        <taxon>Propionibacteriales</taxon>
        <taxon>Kribbellaceae</taxon>
        <taxon>Kribbella</taxon>
    </lineage>
</organism>
<dbReference type="Proteomes" id="UP001500363">
    <property type="component" value="Unassembled WGS sequence"/>
</dbReference>
<reference evidence="2" key="1">
    <citation type="journal article" date="2019" name="Int. J. Syst. Evol. Microbiol.">
        <title>The Global Catalogue of Microorganisms (GCM) 10K type strain sequencing project: providing services to taxonomists for standard genome sequencing and annotation.</title>
        <authorList>
            <consortium name="The Broad Institute Genomics Platform"/>
            <consortium name="The Broad Institute Genome Sequencing Center for Infectious Disease"/>
            <person name="Wu L."/>
            <person name="Ma J."/>
        </authorList>
    </citation>
    <scope>NUCLEOTIDE SEQUENCE [LARGE SCALE GENOMIC DNA]</scope>
    <source>
        <strain evidence="2">JCM 14303</strain>
    </source>
</reference>
<evidence type="ECO:0000313" key="1">
    <source>
        <dbReference type="EMBL" id="GAA1552158.1"/>
    </source>
</evidence>
<dbReference type="PANTHER" id="PTHR43857">
    <property type="entry name" value="BLR7761 PROTEIN"/>
    <property type="match status" value="1"/>
</dbReference>